<reference evidence="3" key="1">
    <citation type="journal article" date="2017" name="Genome Biol.">
        <title>Comparative genomics reveals high biological diversity and specific adaptations in the industrially and medically important fungal genus Aspergillus.</title>
        <authorList>
            <person name="de Vries R.P."/>
            <person name="Riley R."/>
            <person name="Wiebenga A."/>
            <person name="Aguilar-Osorio G."/>
            <person name="Amillis S."/>
            <person name="Uchima C.A."/>
            <person name="Anderluh G."/>
            <person name="Asadollahi M."/>
            <person name="Askin M."/>
            <person name="Barry K."/>
            <person name="Battaglia E."/>
            <person name="Bayram O."/>
            <person name="Benocci T."/>
            <person name="Braus-Stromeyer S.A."/>
            <person name="Caldana C."/>
            <person name="Canovas D."/>
            <person name="Cerqueira G.C."/>
            <person name="Chen F."/>
            <person name="Chen W."/>
            <person name="Choi C."/>
            <person name="Clum A."/>
            <person name="Dos Santos R.A."/>
            <person name="Damasio A.R."/>
            <person name="Diallinas G."/>
            <person name="Emri T."/>
            <person name="Fekete E."/>
            <person name="Flipphi M."/>
            <person name="Freyberg S."/>
            <person name="Gallo A."/>
            <person name="Gournas C."/>
            <person name="Habgood R."/>
            <person name="Hainaut M."/>
            <person name="Harispe M.L."/>
            <person name="Henrissat B."/>
            <person name="Hilden K.S."/>
            <person name="Hope R."/>
            <person name="Hossain A."/>
            <person name="Karabika E."/>
            <person name="Karaffa L."/>
            <person name="Karanyi Z."/>
            <person name="Krasevec N."/>
            <person name="Kuo A."/>
            <person name="Kusch H."/>
            <person name="LaButti K."/>
            <person name="Lagendijk E.L."/>
            <person name="Lapidus A."/>
            <person name="Levasseur A."/>
            <person name="Lindquist E."/>
            <person name="Lipzen A."/>
            <person name="Logrieco A.F."/>
            <person name="MacCabe A."/>
            <person name="Maekelae M.R."/>
            <person name="Malavazi I."/>
            <person name="Melin P."/>
            <person name="Meyer V."/>
            <person name="Mielnichuk N."/>
            <person name="Miskei M."/>
            <person name="Molnar A.P."/>
            <person name="Mule G."/>
            <person name="Ngan C.Y."/>
            <person name="Orejas M."/>
            <person name="Orosz E."/>
            <person name="Ouedraogo J.P."/>
            <person name="Overkamp K.M."/>
            <person name="Park H.-S."/>
            <person name="Perrone G."/>
            <person name="Piumi F."/>
            <person name="Punt P.J."/>
            <person name="Ram A.F."/>
            <person name="Ramon A."/>
            <person name="Rauscher S."/>
            <person name="Record E."/>
            <person name="Riano-Pachon D.M."/>
            <person name="Robert V."/>
            <person name="Roehrig J."/>
            <person name="Ruller R."/>
            <person name="Salamov A."/>
            <person name="Salih N.S."/>
            <person name="Samson R.A."/>
            <person name="Sandor E."/>
            <person name="Sanguinetti M."/>
            <person name="Schuetze T."/>
            <person name="Sepcic K."/>
            <person name="Shelest E."/>
            <person name="Sherlock G."/>
            <person name="Sophianopoulou V."/>
            <person name="Squina F.M."/>
            <person name="Sun H."/>
            <person name="Susca A."/>
            <person name="Todd R.B."/>
            <person name="Tsang A."/>
            <person name="Unkles S.E."/>
            <person name="van de Wiele N."/>
            <person name="van Rossen-Uffink D."/>
            <person name="Oliveira J.V."/>
            <person name="Vesth T.C."/>
            <person name="Visser J."/>
            <person name="Yu J.-H."/>
            <person name="Zhou M."/>
            <person name="Andersen M.R."/>
            <person name="Archer D.B."/>
            <person name="Baker S.E."/>
            <person name="Benoit I."/>
            <person name="Brakhage A.A."/>
            <person name="Braus G.H."/>
            <person name="Fischer R."/>
            <person name="Frisvad J.C."/>
            <person name="Goldman G.H."/>
            <person name="Houbraken J."/>
            <person name="Oakley B."/>
            <person name="Pocsi I."/>
            <person name="Scazzocchio C."/>
            <person name="Seiboth B."/>
            <person name="vanKuyk P.A."/>
            <person name="Wortman J."/>
            <person name="Dyer P.S."/>
            <person name="Grigoriev I.V."/>
        </authorList>
    </citation>
    <scope>NUCLEOTIDE SEQUENCE [LARGE SCALE GENOMIC DNA]</scope>
    <source>
        <strain evidence="3">CBS 506.65</strain>
    </source>
</reference>
<name>A0A1L9S5J4_9EURO</name>
<dbReference type="InterPro" id="IPR011009">
    <property type="entry name" value="Kinase-like_dom_sf"/>
</dbReference>
<evidence type="ECO:0000313" key="3">
    <source>
        <dbReference type="Proteomes" id="UP000184188"/>
    </source>
</evidence>
<dbReference type="Proteomes" id="UP000184188">
    <property type="component" value="Unassembled WGS sequence"/>
</dbReference>
<dbReference type="GO" id="GO:0004672">
    <property type="term" value="F:protein kinase activity"/>
    <property type="evidence" value="ECO:0007669"/>
    <property type="project" value="InterPro"/>
</dbReference>
<dbReference type="PROSITE" id="PS50011">
    <property type="entry name" value="PROTEIN_KINASE_DOM"/>
    <property type="match status" value="1"/>
</dbReference>
<dbReference type="OrthoDB" id="1668230at2759"/>
<dbReference type="STRING" id="1073090.A0A1L9S5J4"/>
<dbReference type="SUPFAM" id="SSF56112">
    <property type="entry name" value="Protein kinase-like (PK-like)"/>
    <property type="match status" value="1"/>
</dbReference>
<proteinExistence type="predicted"/>
<dbReference type="VEuPathDB" id="FungiDB:ASPZODRAFT_76868"/>
<dbReference type="SMART" id="SM00220">
    <property type="entry name" value="S_TKc"/>
    <property type="match status" value="1"/>
</dbReference>
<dbReference type="Gene3D" id="3.30.200.20">
    <property type="entry name" value="Phosphorylase Kinase, domain 1"/>
    <property type="match status" value="1"/>
</dbReference>
<keyword evidence="3" id="KW-1185">Reference proteome</keyword>
<dbReference type="RefSeq" id="XP_022576940.1">
    <property type="nucleotide sequence ID" value="XM_022730134.1"/>
</dbReference>
<organism evidence="2 3">
    <name type="scientific">Penicilliopsis zonata CBS 506.65</name>
    <dbReference type="NCBI Taxonomy" id="1073090"/>
    <lineage>
        <taxon>Eukaryota</taxon>
        <taxon>Fungi</taxon>
        <taxon>Dikarya</taxon>
        <taxon>Ascomycota</taxon>
        <taxon>Pezizomycotina</taxon>
        <taxon>Eurotiomycetes</taxon>
        <taxon>Eurotiomycetidae</taxon>
        <taxon>Eurotiales</taxon>
        <taxon>Aspergillaceae</taxon>
        <taxon>Penicilliopsis</taxon>
    </lineage>
</organism>
<dbReference type="GeneID" id="34616598"/>
<gene>
    <name evidence="2" type="ORF">ASPZODRAFT_76868</name>
</gene>
<evidence type="ECO:0000259" key="1">
    <source>
        <dbReference type="PROSITE" id="PS50011"/>
    </source>
</evidence>
<dbReference type="AlphaFoldDB" id="A0A1L9S5J4"/>
<dbReference type="Pfam" id="PF00069">
    <property type="entry name" value="Pkinase"/>
    <property type="match status" value="1"/>
</dbReference>
<protein>
    <recommendedName>
        <fullName evidence="1">Protein kinase domain-containing protein</fullName>
    </recommendedName>
</protein>
<dbReference type="EMBL" id="KV878359">
    <property type="protein sequence ID" value="OJJ42430.1"/>
    <property type="molecule type" value="Genomic_DNA"/>
</dbReference>
<sequence>MASSLFIDLDHQPIRENDTLGYGRSGVVILRDGLAVKIPLRHPWSTDIDFEINMGVIHREQEIYRRLQSSQIIGVVPCVHLLDNETHLVWMKNGDIRAYLKKNAVSRRLQLAWFRQMTQTISQIHDSRVLIADISCRNFLLDLNLAIKLCDFSESSLLPLETDMESADDNGFSIFTDIGQLGAVMYEVITGQQCEFNLFRDNAADDGRATWPRRDSLPNTHEIWLVFKHIEKVAKSIFRKLPSRIRVQENRVERHSRRVSPIILSPELQPFLNLSQHSPQNFQKSLSALASDEEYVELHGYELIARSFLWTDEMKEGTIQKIHCRLSYTIFFLMTMCIQEAGQSQDAIASLSQIINGILKLHHARVQKKLRSWVEWGERLWLLSQELGGPGVLVLLPNDIGESMYVLSLKLLLW</sequence>
<dbReference type="Gene3D" id="1.10.510.10">
    <property type="entry name" value="Transferase(Phosphotransferase) domain 1"/>
    <property type="match status" value="1"/>
</dbReference>
<evidence type="ECO:0000313" key="2">
    <source>
        <dbReference type="EMBL" id="OJJ42430.1"/>
    </source>
</evidence>
<accession>A0A1L9S5J4</accession>
<feature type="domain" description="Protein kinase" evidence="1">
    <location>
        <begin position="14"/>
        <end position="296"/>
    </location>
</feature>
<dbReference type="InterPro" id="IPR000719">
    <property type="entry name" value="Prot_kinase_dom"/>
</dbReference>
<dbReference type="GO" id="GO:0005524">
    <property type="term" value="F:ATP binding"/>
    <property type="evidence" value="ECO:0007669"/>
    <property type="project" value="InterPro"/>
</dbReference>